<keyword evidence="1" id="KW-0805">Transcription regulation</keyword>
<feature type="region of interest" description="Disordered" evidence="3">
    <location>
        <begin position="159"/>
        <end position="247"/>
    </location>
</feature>
<dbReference type="Proteomes" id="UP001597365">
    <property type="component" value="Unassembled WGS sequence"/>
</dbReference>
<accession>A0ABW4PL85</accession>
<feature type="compositionally biased region" description="Basic and acidic residues" evidence="3">
    <location>
        <begin position="189"/>
        <end position="200"/>
    </location>
</feature>
<reference evidence="6" key="1">
    <citation type="journal article" date="2019" name="Int. J. Syst. Evol. Microbiol.">
        <title>The Global Catalogue of Microorganisms (GCM) 10K type strain sequencing project: providing services to taxonomists for standard genome sequencing and annotation.</title>
        <authorList>
            <consortium name="The Broad Institute Genomics Platform"/>
            <consortium name="The Broad Institute Genome Sequencing Center for Infectious Disease"/>
            <person name="Wu L."/>
            <person name="Ma J."/>
        </authorList>
    </citation>
    <scope>NUCLEOTIDE SEQUENCE [LARGE SCALE GENOMIC DNA]</scope>
    <source>
        <strain evidence="6">CGMCC 4.7455</strain>
    </source>
</reference>
<proteinExistence type="predicted"/>
<dbReference type="Pfam" id="PF13490">
    <property type="entry name" value="zf-HC2"/>
    <property type="match status" value="1"/>
</dbReference>
<evidence type="ECO:0000256" key="1">
    <source>
        <dbReference type="ARBA" id="ARBA00023015"/>
    </source>
</evidence>
<feature type="region of interest" description="Disordered" evidence="3">
    <location>
        <begin position="84"/>
        <end position="103"/>
    </location>
</feature>
<dbReference type="EMBL" id="JBHUFU010000005">
    <property type="protein sequence ID" value="MFD1829996.1"/>
    <property type="molecule type" value="Genomic_DNA"/>
</dbReference>
<feature type="domain" description="Putative zinc-finger" evidence="4">
    <location>
        <begin position="22"/>
        <end position="50"/>
    </location>
</feature>
<protein>
    <submittedName>
        <fullName evidence="5">Zf-HC2 domain-containing protein</fullName>
    </submittedName>
</protein>
<keyword evidence="6" id="KW-1185">Reference proteome</keyword>
<sequence>MSGTYGGAPDLEPTPAEQHLGDRLAALVDGELGHETRERVLAHLATCPSCKAEADAQRRLKSVFADTTPPPPSESLLARLQGLPAGLAEGPPEPGGPAGRPRPAWEFEYLPSGGALTPGKGFRIHEADRSPSRGRRFAFAAAGAVSLAAFALGGALTSTTTSGGTATAVGGPGGTAAGPLRTAAVGAERGGERSGERGARQEGAGASGGSAERSLPASARPSARSVPPAAAQPGPRQSPRAEEGHTTQQHTLMTVPVLDATPTLHPPLIRPVQYQAQLPVAGPQEPAEPSAQPFAAVPSPSASAVEAGTGAVLPNIPPNR</sequence>
<comment type="caution">
    <text evidence="5">The sequence shown here is derived from an EMBL/GenBank/DDBJ whole genome shotgun (WGS) entry which is preliminary data.</text>
</comment>
<evidence type="ECO:0000259" key="4">
    <source>
        <dbReference type="Pfam" id="PF13490"/>
    </source>
</evidence>
<dbReference type="InterPro" id="IPR041916">
    <property type="entry name" value="Anti_sigma_zinc_sf"/>
</dbReference>
<dbReference type="Gene3D" id="1.10.10.1320">
    <property type="entry name" value="Anti-sigma factor, zinc-finger domain"/>
    <property type="match status" value="1"/>
</dbReference>
<dbReference type="InterPro" id="IPR027383">
    <property type="entry name" value="Znf_put"/>
</dbReference>
<feature type="compositionally biased region" description="Low complexity" evidence="3">
    <location>
        <begin position="289"/>
        <end position="307"/>
    </location>
</feature>
<gene>
    <name evidence="5" type="ORF">ACFSJS_09995</name>
</gene>
<name>A0ABW4PL85_9ACTN</name>
<dbReference type="RefSeq" id="WP_380898979.1">
    <property type="nucleotide sequence ID" value="NZ_JBHUFU010000005.1"/>
</dbReference>
<keyword evidence="2" id="KW-0804">Transcription</keyword>
<evidence type="ECO:0000256" key="2">
    <source>
        <dbReference type="ARBA" id="ARBA00023163"/>
    </source>
</evidence>
<feature type="compositionally biased region" description="Low complexity" evidence="3">
    <location>
        <begin position="177"/>
        <end position="187"/>
    </location>
</feature>
<feature type="compositionally biased region" description="Low complexity" evidence="3">
    <location>
        <begin position="201"/>
        <end position="233"/>
    </location>
</feature>
<feature type="compositionally biased region" description="Low complexity" evidence="3">
    <location>
        <begin position="159"/>
        <end position="169"/>
    </location>
</feature>
<evidence type="ECO:0000313" key="6">
    <source>
        <dbReference type="Proteomes" id="UP001597365"/>
    </source>
</evidence>
<evidence type="ECO:0000313" key="5">
    <source>
        <dbReference type="EMBL" id="MFD1829996.1"/>
    </source>
</evidence>
<feature type="region of interest" description="Disordered" evidence="3">
    <location>
        <begin position="1"/>
        <end position="21"/>
    </location>
</feature>
<evidence type="ECO:0000256" key="3">
    <source>
        <dbReference type="SAM" id="MobiDB-lite"/>
    </source>
</evidence>
<feature type="region of interest" description="Disordered" evidence="3">
    <location>
        <begin position="280"/>
        <end position="320"/>
    </location>
</feature>
<organism evidence="5 6">
    <name type="scientific">Streptomyces desertarenae</name>
    <dbReference type="NCBI Taxonomy" id="2666184"/>
    <lineage>
        <taxon>Bacteria</taxon>
        <taxon>Bacillati</taxon>
        <taxon>Actinomycetota</taxon>
        <taxon>Actinomycetes</taxon>
        <taxon>Kitasatosporales</taxon>
        <taxon>Streptomycetaceae</taxon>
        <taxon>Streptomyces</taxon>
    </lineage>
</organism>